<dbReference type="EMBL" id="CAUJNA010000006">
    <property type="protein sequence ID" value="CAJ1370283.1"/>
    <property type="molecule type" value="Genomic_DNA"/>
</dbReference>
<evidence type="ECO:0000259" key="16">
    <source>
        <dbReference type="Pfam" id="PF00520"/>
    </source>
</evidence>
<dbReference type="InterPro" id="IPR005821">
    <property type="entry name" value="Ion_trans_dom"/>
</dbReference>
<accession>A0AA36HJN3</accession>
<dbReference type="Proteomes" id="UP001178507">
    <property type="component" value="Unassembled WGS sequence"/>
</dbReference>
<evidence type="ECO:0000256" key="15">
    <source>
        <dbReference type="SAM" id="Phobius"/>
    </source>
</evidence>
<evidence type="ECO:0000313" key="17">
    <source>
        <dbReference type="EMBL" id="CAJ1370283.1"/>
    </source>
</evidence>
<comment type="subcellular location">
    <subcellularLocation>
        <location evidence="1">Membrane</location>
        <topology evidence="1">Multi-pass membrane protein</topology>
    </subcellularLocation>
</comment>
<dbReference type="GO" id="GO:0008331">
    <property type="term" value="F:high voltage-gated calcium channel activity"/>
    <property type="evidence" value="ECO:0007669"/>
    <property type="project" value="TreeGrafter"/>
</dbReference>
<dbReference type="Pfam" id="PF00520">
    <property type="entry name" value="Ion_trans"/>
    <property type="match status" value="1"/>
</dbReference>
<dbReference type="InterPro" id="IPR011992">
    <property type="entry name" value="EF-hand-dom_pair"/>
</dbReference>
<keyword evidence="5 15" id="KW-0812">Transmembrane</keyword>
<evidence type="ECO:0000256" key="5">
    <source>
        <dbReference type="ARBA" id="ARBA00022692"/>
    </source>
</evidence>
<keyword evidence="11" id="KW-0325">Glycoprotein</keyword>
<feature type="transmembrane region" description="Helical" evidence="15">
    <location>
        <begin position="188"/>
        <end position="206"/>
    </location>
</feature>
<feature type="transmembrane region" description="Helical" evidence="15">
    <location>
        <begin position="366"/>
        <end position="391"/>
    </location>
</feature>
<dbReference type="GO" id="GO:0098703">
    <property type="term" value="P:calcium ion import across plasma membrane"/>
    <property type="evidence" value="ECO:0007669"/>
    <property type="project" value="TreeGrafter"/>
</dbReference>
<evidence type="ECO:0000256" key="7">
    <source>
        <dbReference type="ARBA" id="ARBA00022882"/>
    </source>
</evidence>
<dbReference type="InterPro" id="IPR027359">
    <property type="entry name" value="Volt_channel_dom_sf"/>
</dbReference>
<dbReference type="PANTHER" id="PTHR45628">
    <property type="entry name" value="VOLTAGE-DEPENDENT CALCIUM CHANNEL TYPE A SUBUNIT ALPHA-1"/>
    <property type="match status" value="1"/>
</dbReference>
<evidence type="ECO:0000256" key="9">
    <source>
        <dbReference type="ARBA" id="ARBA00023065"/>
    </source>
</evidence>
<evidence type="ECO:0000256" key="14">
    <source>
        <dbReference type="SAM" id="MobiDB-lite"/>
    </source>
</evidence>
<dbReference type="InterPro" id="IPR018247">
    <property type="entry name" value="EF_Hand_1_Ca_BS"/>
</dbReference>
<gene>
    <name evidence="17" type="ORF">EVOR1521_LOCUS884</name>
</gene>
<feature type="transmembrane region" description="Helical" evidence="15">
    <location>
        <begin position="271"/>
        <end position="291"/>
    </location>
</feature>
<evidence type="ECO:0000256" key="12">
    <source>
        <dbReference type="ARBA" id="ARBA00023303"/>
    </source>
</evidence>
<evidence type="ECO:0000256" key="13">
    <source>
        <dbReference type="SAM" id="Coils"/>
    </source>
</evidence>
<feature type="domain" description="Ion transport" evidence="16">
    <location>
        <begin position="166"/>
        <end position="399"/>
    </location>
</feature>
<dbReference type="PANTHER" id="PTHR45628:SF7">
    <property type="entry name" value="VOLTAGE-DEPENDENT CALCIUM CHANNEL TYPE A SUBUNIT ALPHA-1"/>
    <property type="match status" value="1"/>
</dbReference>
<keyword evidence="13" id="KW-0175">Coiled coil</keyword>
<feature type="transmembrane region" description="Helical" evidence="15">
    <location>
        <begin position="297"/>
        <end position="319"/>
    </location>
</feature>
<dbReference type="InterPro" id="IPR050599">
    <property type="entry name" value="VDCC_alpha-1_subunit"/>
</dbReference>
<evidence type="ECO:0000256" key="11">
    <source>
        <dbReference type="ARBA" id="ARBA00023180"/>
    </source>
</evidence>
<evidence type="ECO:0000256" key="10">
    <source>
        <dbReference type="ARBA" id="ARBA00023136"/>
    </source>
</evidence>
<feature type="non-terminal residue" evidence="17">
    <location>
        <position position="573"/>
    </location>
</feature>
<dbReference type="GO" id="GO:0005891">
    <property type="term" value="C:voltage-gated calcium channel complex"/>
    <property type="evidence" value="ECO:0007669"/>
    <property type="project" value="TreeGrafter"/>
</dbReference>
<keyword evidence="8 15" id="KW-1133">Transmembrane helix</keyword>
<keyword evidence="6" id="KW-0106">Calcium</keyword>
<comment type="caution">
    <text evidence="17">The sequence shown here is derived from an EMBL/GenBank/DDBJ whole genome shotgun (WGS) entry which is preliminary data.</text>
</comment>
<evidence type="ECO:0000256" key="4">
    <source>
        <dbReference type="ARBA" id="ARBA00022673"/>
    </source>
</evidence>
<evidence type="ECO:0000256" key="3">
    <source>
        <dbReference type="ARBA" id="ARBA00022568"/>
    </source>
</evidence>
<feature type="transmembrane region" description="Helical" evidence="15">
    <location>
        <begin position="226"/>
        <end position="250"/>
    </location>
</feature>
<keyword evidence="3" id="KW-0109">Calcium transport</keyword>
<dbReference type="PROSITE" id="PS00018">
    <property type="entry name" value="EF_HAND_1"/>
    <property type="match status" value="1"/>
</dbReference>
<evidence type="ECO:0000256" key="8">
    <source>
        <dbReference type="ARBA" id="ARBA00022989"/>
    </source>
</evidence>
<keyword evidence="10 15" id="KW-0472">Membrane</keyword>
<dbReference type="Gene3D" id="1.20.120.350">
    <property type="entry name" value="Voltage-gated potassium channels. Chain C"/>
    <property type="match status" value="1"/>
</dbReference>
<feature type="coiled-coil region" evidence="13">
    <location>
        <begin position="49"/>
        <end position="76"/>
    </location>
</feature>
<keyword evidence="4" id="KW-0107">Calcium channel</keyword>
<dbReference type="Gene3D" id="1.10.287.70">
    <property type="match status" value="1"/>
</dbReference>
<sequence length="573" mass="63712">RKLVSCFAVQSWPANGAAPPVLPMEISVLPQEQLASRFHAHLETLLGDFTELQHQVLFLSQERSQLERELATLRGETGAKAGGPPGNQKPIAPPLQPVALRESTPPDCESYQSNDIQELSRGAGEPGEEKEERQMSDVSGSFSGPHMKPALSFGQVLKIVAHTGPVFIIVMNTLAMGIAVDNYPASPAWAYLELFFALCYLLEFHVKVRHLGLRGYFCGQDARWNIFDFFCLLLSVSDVMLVFLVMAGAVNFSIGSASVIKVARLARLLRVIRTLSFDIFADLRLILLGVLSGLRVLFWAIVLLLLLIYVFGIGMATIADAEDEFSTLPASMFTIFRCLTEGCTAYDGTPLPEKLRRNTFANSGGLFMISYILVFMLVSVGLFHLIMAIFLDNVSRQQTLRKQKELAETALKTEVAIKRAVVKVISEEDDLKTLPDGLEKWDLKYQNKVLEKALASLDVTVTRDRFSNWLDYQDFVDTLEFASVDTSIRIQLFDILDADTGGLLSIDELITGLMSMRGHVTKGDIIAMSLKVRYVSQLVESVSRCKLLTGLQQLQERDPSRRHPGLHFGRDGF</sequence>
<keyword evidence="12" id="KW-0407">Ion channel</keyword>
<evidence type="ECO:0000256" key="6">
    <source>
        <dbReference type="ARBA" id="ARBA00022837"/>
    </source>
</evidence>
<organism evidence="17 18">
    <name type="scientific">Effrenium voratum</name>
    <dbReference type="NCBI Taxonomy" id="2562239"/>
    <lineage>
        <taxon>Eukaryota</taxon>
        <taxon>Sar</taxon>
        <taxon>Alveolata</taxon>
        <taxon>Dinophyceae</taxon>
        <taxon>Suessiales</taxon>
        <taxon>Symbiodiniaceae</taxon>
        <taxon>Effrenium</taxon>
    </lineage>
</organism>
<proteinExistence type="predicted"/>
<keyword evidence="18" id="KW-1185">Reference proteome</keyword>
<feature type="region of interest" description="Disordered" evidence="14">
    <location>
        <begin position="76"/>
        <end position="142"/>
    </location>
</feature>
<feature type="transmembrane region" description="Helical" evidence="15">
    <location>
        <begin position="159"/>
        <end position="181"/>
    </location>
</feature>
<evidence type="ECO:0000313" key="18">
    <source>
        <dbReference type="Proteomes" id="UP001178507"/>
    </source>
</evidence>
<dbReference type="AlphaFoldDB" id="A0AA36HJN3"/>
<reference evidence="17" key="1">
    <citation type="submission" date="2023-08" db="EMBL/GenBank/DDBJ databases">
        <authorList>
            <person name="Chen Y."/>
            <person name="Shah S."/>
            <person name="Dougan E. K."/>
            <person name="Thang M."/>
            <person name="Chan C."/>
        </authorList>
    </citation>
    <scope>NUCLEOTIDE SEQUENCE</scope>
</reference>
<protein>
    <recommendedName>
        <fullName evidence="16">Ion transport domain-containing protein</fullName>
    </recommendedName>
</protein>
<dbReference type="SUPFAM" id="SSF47473">
    <property type="entry name" value="EF-hand"/>
    <property type="match status" value="1"/>
</dbReference>
<keyword evidence="7" id="KW-0851">Voltage-gated channel</keyword>
<name>A0AA36HJN3_9DINO</name>
<evidence type="ECO:0000256" key="1">
    <source>
        <dbReference type="ARBA" id="ARBA00004141"/>
    </source>
</evidence>
<dbReference type="SUPFAM" id="SSF81324">
    <property type="entry name" value="Voltage-gated potassium channels"/>
    <property type="match status" value="1"/>
</dbReference>
<keyword evidence="9" id="KW-0406">Ion transport</keyword>
<keyword evidence="2" id="KW-0813">Transport</keyword>
<evidence type="ECO:0000256" key="2">
    <source>
        <dbReference type="ARBA" id="ARBA00022448"/>
    </source>
</evidence>